<keyword evidence="3" id="KW-1185">Reference proteome</keyword>
<reference evidence="2 3" key="1">
    <citation type="submission" date="2024-09" db="EMBL/GenBank/DDBJ databases">
        <authorList>
            <person name="Sun Q."/>
            <person name="Mori K."/>
        </authorList>
    </citation>
    <scope>NUCLEOTIDE SEQUENCE [LARGE SCALE GENOMIC DNA]</scope>
    <source>
        <strain evidence="2 3">CCM 7650</strain>
    </source>
</reference>
<evidence type="ECO:0000313" key="2">
    <source>
        <dbReference type="EMBL" id="MFC0262912.1"/>
    </source>
</evidence>
<accession>A0ABV6FSS2</accession>
<protein>
    <recommendedName>
        <fullName evidence="4">MG2 domain-containing protein</fullName>
    </recommendedName>
</protein>
<organism evidence="2 3">
    <name type="scientific">Fontibacter flavus</name>
    <dbReference type="NCBI Taxonomy" id="654838"/>
    <lineage>
        <taxon>Bacteria</taxon>
        <taxon>Pseudomonadati</taxon>
        <taxon>Bacteroidota</taxon>
        <taxon>Cytophagia</taxon>
        <taxon>Cytophagales</taxon>
        <taxon>Cyclobacteriaceae</taxon>
        <taxon>Fontibacter</taxon>
    </lineage>
</organism>
<dbReference type="Gene3D" id="2.60.40.1930">
    <property type="match status" value="1"/>
</dbReference>
<feature type="chain" id="PRO_5047341475" description="MG2 domain-containing protein" evidence="1">
    <location>
        <begin position="21"/>
        <end position="806"/>
    </location>
</feature>
<gene>
    <name evidence="2" type="ORF">ACFFIP_09485</name>
</gene>
<keyword evidence="1" id="KW-0732">Signal</keyword>
<evidence type="ECO:0008006" key="4">
    <source>
        <dbReference type="Google" id="ProtNLM"/>
    </source>
</evidence>
<dbReference type="RefSeq" id="WP_382387367.1">
    <property type="nucleotide sequence ID" value="NZ_JBHLWI010000027.1"/>
</dbReference>
<feature type="signal peptide" evidence="1">
    <location>
        <begin position="1"/>
        <end position="20"/>
    </location>
</feature>
<dbReference type="EMBL" id="JBHLWI010000027">
    <property type="protein sequence ID" value="MFC0262912.1"/>
    <property type="molecule type" value="Genomic_DNA"/>
</dbReference>
<comment type="caution">
    <text evidence="2">The sequence shown here is derived from an EMBL/GenBank/DDBJ whole genome shotgun (WGS) entry which is preliminary data.</text>
</comment>
<evidence type="ECO:0000313" key="3">
    <source>
        <dbReference type="Proteomes" id="UP001589797"/>
    </source>
</evidence>
<dbReference type="Proteomes" id="UP001589797">
    <property type="component" value="Unassembled WGS sequence"/>
</dbReference>
<name>A0ABV6FSS2_9BACT</name>
<proteinExistence type="predicted"/>
<sequence length="806" mass="91878">MKKFFWIALLLIMIAFSAQAQNNYGEIVNTFNKAFPYEKIFLHTDKPYYFQSDTIWFKAYVSTPEEDFRQSPTPSVPLYVELIKPSVNPYASRMIIKLKEGKGQGDIVLPRDLNPGIYQLRAYTSHSLNFGRQAIFEKDIIISEFGKKGMRQVNENDFSISLHPEGGIAVAGYNQKFAIRSLDNNGNGIPIKGYISTAMGDTVTSFSTDQTGLGSLEFTPLPDKKYQVQTINKQGTSKSFQIPSFASNGYSLKIDPFAKKDSLQIEVLRVGMEYDTSAKLHIIQNGYAQEEIELEFKENSTFLEISNQELRPGLAVFKLVLNEDEPVAERLVYINGKKEVDVRISPLKMTYLPKEKADLEITIVDDFGNPVQGEFSISITDAKQVIPSKDPVNIESFLNLKSELSGETPAQYSTFLQDPKKLDNVLMTQSWRSFLPDLEILNREKPVYVFETGLNIAGEVADNSWKGARDLRLLLIDKDGYPEIHEGHTDNDGRFVFLGMDFTDSVGVYVQSFELKSRKNKNSREIKSGKIQIHQLDIPSIPLREKLEEIVWVDLLENDPYLQDVKMVNDIIRKSFLMNEFELEEFVVKGRRAYRQDPRTIGYNDNPDIRLRIPEETYNYLNIFELLTARATRRGVSFSPYNNYFIDGNFANYQMVSNMRVSDIEFVDILLGRRPNQMNIAGRTSYNILTKNGNPNFDWSSVEVAGTRGFMVQGYAPTREFYIPPDKQDINSPIAMDYRSTIFWNPVIRTNDYGRALVSFPLSEGATTVHVDVQGISEKGLPFHGTFEFKVQGQHSELSLNPELEN</sequence>
<evidence type="ECO:0000256" key="1">
    <source>
        <dbReference type="SAM" id="SignalP"/>
    </source>
</evidence>